<proteinExistence type="predicted"/>
<dbReference type="EMBL" id="CM047591">
    <property type="protein sequence ID" value="KAI9919190.1"/>
    <property type="molecule type" value="Genomic_DNA"/>
</dbReference>
<dbReference type="Proteomes" id="UP001163321">
    <property type="component" value="Chromosome 12"/>
</dbReference>
<name>A0ACC0WMD7_9STRA</name>
<protein>
    <submittedName>
        <fullName evidence="1">Uncharacterized protein</fullName>
    </submittedName>
</protein>
<evidence type="ECO:0000313" key="2">
    <source>
        <dbReference type="Proteomes" id="UP001163321"/>
    </source>
</evidence>
<organism evidence="1 2">
    <name type="scientific">Peronosclerospora sorghi</name>
    <dbReference type="NCBI Taxonomy" id="230839"/>
    <lineage>
        <taxon>Eukaryota</taxon>
        <taxon>Sar</taxon>
        <taxon>Stramenopiles</taxon>
        <taxon>Oomycota</taxon>
        <taxon>Peronosporomycetes</taxon>
        <taxon>Peronosporales</taxon>
        <taxon>Peronosporaceae</taxon>
        <taxon>Peronosclerospora</taxon>
    </lineage>
</organism>
<accession>A0ACC0WMD7</accession>
<comment type="caution">
    <text evidence="1">The sequence shown here is derived from an EMBL/GenBank/DDBJ whole genome shotgun (WGS) entry which is preliminary data.</text>
</comment>
<evidence type="ECO:0000313" key="1">
    <source>
        <dbReference type="EMBL" id="KAI9919190.1"/>
    </source>
</evidence>
<reference evidence="1 2" key="1">
    <citation type="journal article" date="2022" name="bioRxiv">
        <title>The genome of the oomycete Peronosclerospora sorghi, a cosmopolitan pathogen of maize and sorghum, is inflated with dispersed pseudogenes.</title>
        <authorList>
            <person name="Fletcher K."/>
            <person name="Martin F."/>
            <person name="Isakeit T."/>
            <person name="Cavanaugh K."/>
            <person name="Magill C."/>
            <person name="Michelmore R."/>
        </authorList>
    </citation>
    <scope>NUCLEOTIDE SEQUENCE [LARGE SCALE GENOMIC DNA]</scope>
    <source>
        <strain evidence="1">P6</strain>
    </source>
</reference>
<keyword evidence="2" id="KW-1185">Reference proteome</keyword>
<sequence length="152" mass="17445">MQQVRVGRASQVPVPPSNNAPLDLSSDLRQQLRVTRHRAYERYQENAQWTKELLEGPKSLNGKLFSASIHAASVAELEKQDKAQKEAIEELERQLVQEKEAQEMTRRRFEELMTSLKSVEDAAALKECEEKVSSEKLLLLPSKTRKLEFVQL</sequence>
<gene>
    <name evidence="1" type="ORF">PsorP6_012127</name>
</gene>